<keyword evidence="3" id="KW-1185">Reference proteome</keyword>
<evidence type="ECO:0000313" key="2">
    <source>
        <dbReference type="EMBL" id="MBT0653535.1"/>
    </source>
</evidence>
<dbReference type="Gene3D" id="3.90.550.10">
    <property type="entry name" value="Spore Coat Polysaccharide Biosynthesis Protein SpsA, Chain A"/>
    <property type="match status" value="1"/>
</dbReference>
<dbReference type="RefSeq" id="WP_214175541.1">
    <property type="nucleotide sequence ID" value="NZ_JAHCVK010000004.1"/>
</dbReference>
<accession>A0ABS5SDV0</accession>
<dbReference type="CDD" id="cd04182">
    <property type="entry name" value="GT_2_like_f"/>
    <property type="match status" value="1"/>
</dbReference>
<comment type="caution">
    <text evidence="2">The sequence shown here is derived from an EMBL/GenBank/DDBJ whole genome shotgun (WGS) entry which is preliminary data.</text>
</comment>
<evidence type="ECO:0000259" key="1">
    <source>
        <dbReference type="Pfam" id="PF12804"/>
    </source>
</evidence>
<dbReference type="InterPro" id="IPR029044">
    <property type="entry name" value="Nucleotide-diphossugar_trans"/>
</dbReference>
<evidence type="ECO:0000313" key="3">
    <source>
        <dbReference type="Proteomes" id="UP000756860"/>
    </source>
</evidence>
<name>A0ABS5SDV0_9BACT</name>
<dbReference type="PANTHER" id="PTHR43777">
    <property type="entry name" value="MOLYBDENUM COFACTOR CYTIDYLYLTRANSFERASE"/>
    <property type="match status" value="1"/>
</dbReference>
<feature type="domain" description="MobA-like NTP transferase" evidence="1">
    <location>
        <begin position="7"/>
        <end position="163"/>
    </location>
</feature>
<dbReference type="Proteomes" id="UP000756860">
    <property type="component" value="Unassembled WGS sequence"/>
</dbReference>
<gene>
    <name evidence="2" type="ORF">KI810_10750</name>
</gene>
<dbReference type="EMBL" id="JAHCVK010000004">
    <property type="protein sequence ID" value="MBT0653535.1"/>
    <property type="molecule type" value="Genomic_DNA"/>
</dbReference>
<proteinExistence type="predicted"/>
<dbReference type="PANTHER" id="PTHR43777:SF1">
    <property type="entry name" value="MOLYBDENUM COFACTOR CYTIDYLYLTRANSFERASE"/>
    <property type="match status" value="1"/>
</dbReference>
<reference evidence="2 3" key="1">
    <citation type="submission" date="2021-05" db="EMBL/GenBank/DDBJ databases">
        <title>The draft genome of Geobacter luticola JCM 17780.</title>
        <authorList>
            <person name="Xu Z."/>
            <person name="Masuda Y."/>
            <person name="Itoh H."/>
            <person name="Senoo K."/>
        </authorList>
    </citation>
    <scope>NUCLEOTIDE SEQUENCE [LARGE SCALE GENOMIC DNA]</scope>
    <source>
        <strain evidence="2 3">JCM 17780</strain>
    </source>
</reference>
<dbReference type="Pfam" id="PF12804">
    <property type="entry name" value="NTP_transf_3"/>
    <property type="match status" value="1"/>
</dbReference>
<protein>
    <submittedName>
        <fullName evidence="2">Nucleotidyltransferase family protein</fullName>
    </submittedName>
</protein>
<dbReference type="SUPFAM" id="SSF53448">
    <property type="entry name" value="Nucleotide-diphospho-sugar transferases"/>
    <property type="match status" value="1"/>
</dbReference>
<dbReference type="InterPro" id="IPR025877">
    <property type="entry name" value="MobA-like_NTP_Trfase"/>
</dbReference>
<organism evidence="2 3">
    <name type="scientific">Geomobilimonas luticola</name>
    <dbReference type="NCBI Taxonomy" id="1114878"/>
    <lineage>
        <taxon>Bacteria</taxon>
        <taxon>Pseudomonadati</taxon>
        <taxon>Thermodesulfobacteriota</taxon>
        <taxon>Desulfuromonadia</taxon>
        <taxon>Geobacterales</taxon>
        <taxon>Geobacteraceae</taxon>
        <taxon>Geomobilimonas</taxon>
    </lineage>
</organism>
<sequence>MQPHVSAILLAAGMSRRMGCCKQLLPLDGRPAIVRGIESLLAAELDEVIVVVNPEGEEVAAAISHLPVTIAVNGTSGSDMAGSVRVGLKRIAATASGVLISLADTPLAREETCRFLTELHRRHPDDILIPAYRGRKGHPTLFPRQVLATIDRHPTLRDVIQAHEERVQLLEVNDPWVIEEMDTPEDYRRLVSLLTPS</sequence>